<dbReference type="RefSeq" id="WP_200981479.1">
    <property type="nucleotide sequence ID" value="NZ_CP064654.1"/>
</dbReference>
<dbReference type="EMBL" id="CP064654">
    <property type="protein sequence ID" value="QPC98472.1"/>
    <property type="molecule type" value="Genomic_DNA"/>
</dbReference>
<dbReference type="Proteomes" id="UP000594459">
    <property type="component" value="Chromosome"/>
</dbReference>
<reference evidence="2 3" key="1">
    <citation type="submission" date="2020-11" db="EMBL/GenBank/DDBJ databases">
        <title>The genome sequence of Erythrobacter sp. 6D36.</title>
        <authorList>
            <person name="Liu Y."/>
        </authorList>
    </citation>
    <scope>NUCLEOTIDE SEQUENCE [LARGE SCALE GENOMIC DNA]</scope>
    <source>
        <strain evidence="2 3">6D36</strain>
    </source>
</reference>
<organism evidence="2 3">
    <name type="scientific">Qipengyuania soli</name>
    <dbReference type="NCBI Taxonomy" id="2782568"/>
    <lineage>
        <taxon>Bacteria</taxon>
        <taxon>Pseudomonadati</taxon>
        <taxon>Pseudomonadota</taxon>
        <taxon>Alphaproteobacteria</taxon>
        <taxon>Sphingomonadales</taxon>
        <taxon>Erythrobacteraceae</taxon>
        <taxon>Qipengyuania</taxon>
    </lineage>
</organism>
<accession>A0A7S8F3I5</accession>
<keyword evidence="1" id="KW-0732">Signal</keyword>
<dbReference type="AlphaFoldDB" id="A0A7S8F3I5"/>
<proteinExistence type="predicted"/>
<dbReference type="PROSITE" id="PS51257">
    <property type="entry name" value="PROKAR_LIPOPROTEIN"/>
    <property type="match status" value="1"/>
</dbReference>
<evidence type="ECO:0000313" key="2">
    <source>
        <dbReference type="EMBL" id="QPC98472.1"/>
    </source>
</evidence>
<dbReference type="KEGG" id="qso:IRL76_11565"/>
<feature type="signal peptide" evidence="1">
    <location>
        <begin position="1"/>
        <end position="19"/>
    </location>
</feature>
<protein>
    <recommendedName>
        <fullName evidence="4">DUF4148 domain-containing protein</fullName>
    </recommendedName>
</protein>
<evidence type="ECO:0000256" key="1">
    <source>
        <dbReference type="SAM" id="SignalP"/>
    </source>
</evidence>
<evidence type="ECO:0000313" key="3">
    <source>
        <dbReference type="Proteomes" id="UP000594459"/>
    </source>
</evidence>
<sequence length="92" mass="9843">MTTKVLRFTLAISVLPLAAACADNAVFDRPGDAAFGEANRQTMMAQVVNPDPVYEDDMVTSGDHAAQAVERYRKDAVKQPETISTTEGSGPN</sequence>
<evidence type="ECO:0008006" key="4">
    <source>
        <dbReference type="Google" id="ProtNLM"/>
    </source>
</evidence>
<feature type="chain" id="PRO_5033043985" description="DUF4148 domain-containing protein" evidence="1">
    <location>
        <begin position="20"/>
        <end position="92"/>
    </location>
</feature>
<gene>
    <name evidence="2" type="ORF">IRL76_11565</name>
</gene>
<keyword evidence="3" id="KW-1185">Reference proteome</keyword>
<name>A0A7S8F3I5_9SPHN</name>